<evidence type="ECO:0000313" key="2">
    <source>
        <dbReference type="EMBL" id="VAW74905.1"/>
    </source>
</evidence>
<name>A0A3B0Y2J4_9ZZZZ</name>
<sequence>MSTAGKGETIEIDTGPSRAELDDMVGSIDVGARKPGGNTAKLIYVVALSWSLYQLFIASPLPFILNFAILDDTQQRAIHLSFALFLGFL</sequence>
<keyword evidence="1" id="KW-1133">Transmembrane helix</keyword>
<organism evidence="2">
    <name type="scientific">hydrothermal vent metagenome</name>
    <dbReference type="NCBI Taxonomy" id="652676"/>
    <lineage>
        <taxon>unclassified sequences</taxon>
        <taxon>metagenomes</taxon>
        <taxon>ecological metagenomes</taxon>
    </lineage>
</organism>
<keyword evidence="1" id="KW-0812">Transmembrane</keyword>
<reference evidence="2" key="1">
    <citation type="submission" date="2018-06" db="EMBL/GenBank/DDBJ databases">
        <authorList>
            <person name="Zhirakovskaya E."/>
        </authorList>
    </citation>
    <scope>NUCLEOTIDE SEQUENCE</scope>
</reference>
<keyword evidence="1" id="KW-0472">Membrane</keyword>
<feature type="transmembrane region" description="Helical" evidence="1">
    <location>
        <begin position="42"/>
        <end position="70"/>
    </location>
</feature>
<proteinExistence type="predicted"/>
<dbReference type="EMBL" id="UOFN01000042">
    <property type="protein sequence ID" value="VAW74905.1"/>
    <property type="molecule type" value="Genomic_DNA"/>
</dbReference>
<dbReference type="AlphaFoldDB" id="A0A3B0Y2J4"/>
<evidence type="ECO:0000256" key="1">
    <source>
        <dbReference type="SAM" id="Phobius"/>
    </source>
</evidence>
<feature type="non-terminal residue" evidence="2">
    <location>
        <position position="89"/>
    </location>
</feature>
<protein>
    <submittedName>
        <fullName evidence="2">TRAP-type uncharacterized transport system, fused permease component</fullName>
    </submittedName>
</protein>
<gene>
    <name evidence="2" type="ORF">MNBD_GAMMA15-1092</name>
</gene>
<accession>A0A3B0Y2J4</accession>